<evidence type="ECO:0000313" key="1">
    <source>
        <dbReference type="EMBL" id="GMS78502.1"/>
    </source>
</evidence>
<feature type="non-terminal residue" evidence="1">
    <location>
        <position position="1"/>
    </location>
</feature>
<accession>A0AAV5S827</accession>
<keyword evidence="2" id="KW-1185">Reference proteome</keyword>
<dbReference type="Proteomes" id="UP001432027">
    <property type="component" value="Unassembled WGS sequence"/>
</dbReference>
<proteinExistence type="predicted"/>
<comment type="caution">
    <text evidence="1">The sequence shown here is derived from an EMBL/GenBank/DDBJ whole genome shotgun (WGS) entry which is preliminary data.</text>
</comment>
<dbReference type="EMBL" id="BTSX01000001">
    <property type="protein sequence ID" value="GMS78502.1"/>
    <property type="molecule type" value="Genomic_DNA"/>
</dbReference>
<gene>
    <name evidence="1" type="ORF">PENTCL1PPCAC_677</name>
</gene>
<organism evidence="1 2">
    <name type="scientific">Pristionchus entomophagus</name>
    <dbReference type="NCBI Taxonomy" id="358040"/>
    <lineage>
        <taxon>Eukaryota</taxon>
        <taxon>Metazoa</taxon>
        <taxon>Ecdysozoa</taxon>
        <taxon>Nematoda</taxon>
        <taxon>Chromadorea</taxon>
        <taxon>Rhabditida</taxon>
        <taxon>Rhabditina</taxon>
        <taxon>Diplogasteromorpha</taxon>
        <taxon>Diplogasteroidea</taxon>
        <taxon>Neodiplogasteridae</taxon>
        <taxon>Pristionchus</taxon>
    </lineage>
</organism>
<sequence>HIKLEDDSYFENNFYTIIDIASSNIVHWWPTVSKDILPDVMLINRGEITITERIMLIDKSAIPTDRFRKTRKHFYGGLAKDKNKNKSLSTFEVVNEARMHIATNLYIMVNDVEAFKKDVGLLTGLKFESPMIVKSNTGSCKKTVEFITEPGERDATLFDMLFEAKKIETNFPMTKTEEMIKHNLGFKKVQMRFKNALSSIQP</sequence>
<dbReference type="AlphaFoldDB" id="A0AAV5S827"/>
<evidence type="ECO:0000313" key="2">
    <source>
        <dbReference type="Proteomes" id="UP001432027"/>
    </source>
</evidence>
<protein>
    <submittedName>
        <fullName evidence="1">Uncharacterized protein</fullName>
    </submittedName>
</protein>
<name>A0AAV5S827_9BILA</name>
<reference evidence="1" key="1">
    <citation type="submission" date="2023-10" db="EMBL/GenBank/DDBJ databases">
        <title>Genome assembly of Pristionchus species.</title>
        <authorList>
            <person name="Yoshida K."/>
            <person name="Sommer R.J."/>
        </authorList>
    </citation>
    <scope>NUCLEOTIDE SEQUENCE</scope>
    <source>
        <strain evidence="1">RS0144</strain>
    </source>
</reference>